<evidence type="ECO:0000313" key="1">
    <source>
        <dbReference type="EMBL" id="OJT10272.1"/>
    </source>
</evidence>
<gene>
    <name evidence="1" type="ORF">TRAPUB_13226</name>
</gene>
<dbReference type="EMBL" id="MNAD01000800">
    <property type="protein sequence ID" value="OJT10272.1"/>
    <property type="molecule type" value="Genomic_DNA"/>
</dbReference>
<sequence length="218" mass="23671">MPTGLTSKLYLAGVSPGLTFEIISIKPVAPNDGYDWKASFRRGAGEASVSCIGQTVYDNWPMPFKVSPSDRDGLIGEAHFEGHNGLWSSGPGAMVTIDFRLYGRTTVNGVSVDVDEDGVIPVSTTDWGGFSRPDYVNVTYSWRRRTADPVNVALGVPSTLVGMPDDLYFVPGVSTQEEKVGLVTTTDRAIALTAVDYALKGIFWIHEKLFSWALGLLF</sequence>
<comment type="caution">
    <text evidence="1">The sequence shown here is derived from an EMBL/GenBank/DDBJ whole genome shotgun (WGS) entry which is preliminary data.</text>
</comment>
<organism evidence="1 2">
    <name type="scientific">Trametes pubescens</name>
    <name type="common">White-rot fungus</name>
    <dbReference type="NCBI Taxonomy" id="154538"/>
    <lineage>
        <taxon>Eukaryota</taxon>
        <taxon>Fungi</taxon>
        <taxon>Dikarya</taxon>
        <taxon>Basidiomycota</taxon>
        <taxon>Agaricomycotina</taxon>
        <taxon>Agaricomycetes</taxon>
        <taxon>Polyporales</taxon>
        <taxon>Polyporaceae</taxon>
        <taxon>Trametes</taxon>
    </lineage>
</organism>
<dbReference type="OrthoDB" id="2383679at2759"/>
<proteinExistence type="predicted"/>
<keyword evidence="2" id="KW-1185">Reference proteome</keyword>
<protein>
    <submittedName>
        <fullName evidence="1">Uncharacterized protein</fullName>
    </submittedName>
</protein>
<dbReference type="AlphaFoldDB" id="A0A1M2VS08"/>
<accession>A0A1M2VS08</accession>
<dbReference type="Proteomes" id="UP000184267">
    <property type="component" value="Unassembled WGS sequence"/>
</dbReference>
<dbReference type="OMA" id="GIFWIHE"/>
<evidence type="ECO:0000313" key="2">
    <source>
        <dbReference type="Proteomes" id="UP000184267"/>
    </source>
</evidence>
<reference evidence="1 2" key="1">
    <citation type="submission" date="2016-10" db="EMBL/GenBank/DDBJ databases">
        <title>Genome sequence of the basidiomycete white-rot fungus Trametes pubescens.</title>
        <authorList>
            <person name="Makela M.R."/>
            <person name="Granchi Z."/>
            <person name="Peng M."/>
            <person name="De Vries R.P."/>
            <person name="Grigoriev I."/>
            <person name="Riley R."/>
            <person name="Hilden K."/>
        </authorList>
    </citation>
    <scope>NUCLEOTIDE SEQUENCE [LARGE SCALE GENOMIC DNA]</scope>
    <source>
        <strain evidence="1 2">FBCC735</strain>
    </source>
</reference>
<name>A0A1M2VS08_TRAPU</name>